<dbReference type="Proteomes" id="UP000199161">
    <property type="component" value="Unassembled WGS sequence"/>
</dbReference>
<feature type="compositionally biased region" description="Basic residues" evidence="1">
    <location>
        <begin position="145"/>
        <end position="154"/>
    </location>
</feature>
<evidence type="ECO:0000256" key="1">
    <source>
        <dbReference type="SAM" id="MobiDB-lite"/>
    </source>
</evidence>
<protein>
    <submittedName>
        <fullName evidence="2">Uncharacterized protein</fullName>
    </submittedName>
</protein>
<feature type="compositionally biased region" description="Low complexity" evidence="1">
    <location>
        <begin position="48"/>
        <end position="64"/>
    </location>
</feature>
<feature type="region of interest" description="Disordered" evidence="1">
    <location>
        <begin position="39"/>
        <end position="64"/>
    </location>
</feature>
<dbReference type="AlphaFoldDB" id="A0A1I1F3G4"/>
<dbReference type="EMBL" id="FOKW01000003">
    <property type="protein sequence ID" value="SFB93935.1"/>
    <property type="molecule type" value="Genomic_DNA"/>
</dbReference>
<name>A0A1I1F3G4_NATHA</name>
<organism evidence="2 3">
    <name type="scientific">Natronobacterium haloterrestre</name>
    <name type="common">Halobiforma haloterrestris</name>
    <dbReference type="NCBI Taxonomy" id="148448"/>
    <lineage>
        <taxon>Archaea</taxon>
        <taxon>Methanobacteriati</taxon>
        <taxon>Methanobacteriota</taxon>
        <taxon>Stenosarchaea group</taxon>
        <taxon>Halobacteria</taxon>
        <taxon>Halobacteriales</taxon>
        <taxon>Natrialbaceae</taxon>
        <taxon>Natronobacterium</taxon>
    </lineage>
</organism>
<proteinExistence type="predicted"/>
<feature type="compositionally biased region" description="Low complexity" evidence="1">
    <location>
        <begin position="183"/>
        <end position="212"/>
    </location>
</feature>
<feature type="compositionally biased region" description="Polar residues" evidence="1">
    <location>
        <begin position="10"/>
        <end position="22"/>
    </location>
</feature>
<feature type="region of interest" description="Disordered" evidence="1">
    <location>
        <begin position="141"/>
        <end position="166"/>
    </location>
</feature>
<reference evidence="3" key="1">
    <citation type="submission" date="2016-10" db="EMBL/GenBank/DDBJ databases">
        <authorList>
            <person name="Varghese N."/>
            <person name="Submissions S."/>
        </authorList>
    </citation>
    <scope>NUCLEOTIDE SEQUENCE [LARGE SCALE GENOMIC DNA]</scope>
    <source>
        <strain evidence="3">DSM 13078</strain>
    </source>
</reference>
<evidence type="ECO:0000313" key="2">
    <source>
        <dbReference type="EMBL" id="SFB93935.1"/>
    </source>
</evidence>
<gene>
    <name evidence="2" type="ORF">SAMN05444422_103148</name>
</gene>
<keyword evidence="3" id="KW-1185">Reference proteome</keyword>
<sequence>MPWPIENRSETSTGNWTGSSDLADSHVLCVPGPYPAAPCLTSSPKPNSSPGSRASSVGSSSSRPVPVLAVASPPSHGLVIHLLRGGIIQEGLLVMPRVSSNGSRRPSSSTGAVRVPACCSRRGSHFPTRPFNYVDVVATGATPSGHHRSGRTRACRSGDEVSGGEAVPDYWSRALNWTSTEASPSSLKSSKPPSNQYASRPSPTAPRTTPSS</sequence>
<accession>A0A1I1F3G4</accession>
<feature type="region of interest" description="Disordered" evidence="1">
    <location>
        <begin position="1"/>
        <end position="22"/>
    </location>
</feature>
<feature type="region of interest" description="Disordered" evidence="1">
    <location>
        <begin position="181"/>
        <end position="212"/>
    </location>
</feature>
<evidence type="ECO:0000313" key="3">
    <source>
        <dbReference type="Proteomes" id="UP000199161"/>
    </source>
</evidence>